<evidence type="ECO:0000256" key="4">
    <source>
        <dbReference type="ARBA" id="ARBA00022692"/>
    </source>
</evidence>
<evidence type="ECO:0000259" key="8">
    <source>
        <dbReference type="PROSITE" id="PS50928"/>
    </source>
</evidence>
<dbReference type="Proteomes" id="UP000054010">
    <property type="component" value="Unassembled WGS sequence"/>
</dbReference>
<dbReference type="InterPro" id="IPR035906">
    <property type="entry name" value="MetI-like_sf"/>
</dbReference>
<name>E1IFP6_9CHLR</name>
<keyword evidence="3" id="KW-1003">Cell membrane</keyword>
<dbReference type="PROSITE" id="PS50928">
    <property type="entry name" value="ABC_TM1"/>
    <property type="match status" value="1"/>
</dbReference>
<feature type="transmembrane region" description="Helical" evidence="7">
    <location>
        <begin position="219"/>
        <end position="240"/>
    </location>
</feature>
<comment type="caution">
    <text evidence="9">The sequence shown here is derived from an EMBL/GenBank/DDBJ whole genome shotgun (WGS) entry which is preliminary data.</text>
</comment>
<evidence type="ECO:0000313" key="10">
    <source>
        <dbReference type="Proteomes" id="UP000054010"/>
    </source>
</evidence>
<feature type="domain" description="ABC transmembrane type-1" evidence="8">
    <location>
        <begin position="90"/>
        <end position="270"/>
    </location>
</feature>
<keyword evidence="10" id="KW-1185">Reference proteome</keyword>
<dbReference type="AlphaFoldDB" id="E1IFP6"/>
<comment type="similarity">
    <text evidence="7">Belongs to the binding-protein-dependent transport system permease family.</text>
</comment>
<organism evidence="9 10">
    <name type="scientific">Oscillochloris trichoides DG-6</name>
    <dbReference type="NCBI Taxonomy" id="765420"/>
    <lineage>
        <taxon>Bacteria</taxon>
        <taxon>Bacillati</taxon>
        <taxon>Chloroflexota</taxon>
        <taxon>Chloroflexia</taxon>
        <taxon>Chloroflexales</taxon>
        <taxon>Chloroflexineae</taxon>
        <taxon>Oscillochloridaceae</taxon>
        <taxon>Oscillochloris</taxon>
    </lineage>
</organism>
<evidence type="ECO:0000256" key="1">
    <source>
        <dbReference type="ARBA" id="ARBA00004651"/>
    </source>
</evidence>
<feature type="transmembrane region" description="Helical" evidence="7">
    <location>
        <begin position="85"/>
        <end position="113"/>
    </location>
</feature>
<accession>E1IFP6</accession>
<dbReference type="GO" id="GO:0005886">
    <property type="term" value="C:plasma membrane"/>
    <property type="evidence" value="ECO:0007669"/>
    <property type="project" value="UniProtKB-SubCell"/>
</dbReference>
<feature type="transmembrane region" description="Helical" evidence="7">
    <location>
        <begin position="194"/>
        <end position="213"/>
    </location>
</feature>
<dbReference type="eggNOG" id="COG0600">
    <property type="taxonomic scope" value="Bacteria"/>
</dbReference>
<dbReference type="HOGENOM" id="CLU_046113_1_4_0"/>
<keyword evidence="4 7" id="KW-0812">Transmembrane</keyword>
<feature type="transmembrane region" description="Helical" evidence="7">
    <location>
        <begin position="154"/>
        <end position="173"/>
    </location>
</feature>
<dbReference type="Gene3D" id="1.10.3720.10">
    <property type="entry name" value="MetI-like"/>
    <property type="match status" value="1"/>
</dbReference>
<sequence length="290" mass="31787">MLLHCQRERLWMKGSVMPADSQKHSPPVERSPAGSRTTWLRRAGFYLLLLLSWELLARSGLWPPWLFPGPSLVVESLISMLNKGLLLKAVAVSGQRILIGYAISLMIGVPLGLAIGRVRWIHETLGSLVVGLQALPSVCWLPLAILWMGLSERAIIFVVVMGALFSITLGVESGVKNTPPLYLKAARTLGARGLALYTQVILPAALPAVLAGLKQGWAFAWRSLMAGELLFFSLSLGNLLQTGRDLNDASQVMAVMLVIILIGVSIDQMIFAPAERQVRIRWGLYTRETD</sequence>
<reference evidence="9 10" key="1">
    <citation type="journal article" date="2011" name="J. Bacteriol.">
        <title>Draft genome sequence of the anoxygenic filamentous phototrophic bacterium Oscillochloris trichoides subsp. DG-6.</title>
        <authorList>
            <person name="Kuznetsov B.B."/>
            <person name="Ivanovsky R.N."/>
            <person name="Keppen O.I."/>
            <person name="Sukhacheva M.V."/>
            <person name="Bumazhkin B.K."/>
            <person name="Patutina E.O."/>
            <person name="Beletsky A.V."/>
            <person name="Mardanov A.V."/>
            <person name="Baslerov R.V."/>
            <person name="Panteleeva A.N."/>
            <person name="Kolganova T.V."/>
            <person name="Ravin N.V."/>
            <person name="Skryabin K.G."/>
        </authorList>
    </citation>
    <scope>NUCLEOTIDE SEQUENCE [LARGE SCALE GENOMIC DNA]</scope>
    <source>
        <strain evidence="9 10">DG-6</strain>
    </source>
</reference>
<feature type="transmembrane region" description="Helical" evidence="7">
    <location>
        <begin position="252"/>
        <end position="271"/>
    </location>
</feature>
<dbReference type="CDD" id="cd06261">
    <property type="entry name" value="TM_PBP2"/>
    <property type="match status" value="1"/>
</dbReference>
<dbReference type="EMBL" id="ADVR01000093">
    <property type="protein sequence ID" value="EFO79992.1"/>
    <property type="molecule type" value="Genomic_DNA"/>
</dbReference>
<evidence type="ECO:0000256" key="5">
    <source>
        <dbReference type="ARBA" id="ARBA00022989"/>
    </source>
</evidence>
<keyword evidence="2 7" id="KW-0813">Transport</keyword>
<dbReference type="Pfam" id="PF00528">
    <property type="entry name" value="BPD_transp_1"/>
    <property type="match status" value="1"/>
</dbReference>
<dbReference type="PANTHER" id="PTHR30151">
    <property type="entry name" value="ALKANE SULFONATE ABC TRANSPORTER-RELATED, MEMBRANE SUBUNIT"/>
    <property type="match status" value="1"/>
</dbReference>
<evidence type="ECO:0000256" key="6">
    <source>
        <dbReference type="ARBA" id="ARBA00023136"/>
    </source>
</evidence>
<dbReference type="PANTHER" id="PTHR30151:SF0">
    <property type="entry name" value="ABC TRANSPORTER PERMEASE PROTEIN MJ0413-RELATED"/>
    <property type="match status" value="1"/>
</dbReference>
<feature type="transmembrane region" description="Helical" evidence="7">
    <location>
        <begin position="125"/>
        <end position="148"/>
    </location>
</feature>
<evidence type="ECO:0000256" key="3">
    <source>
        <dbReference type="ARBA" id="ARBA00022475"/>
    </source>
</evidence>
<evidence type="ECO:0000256" key="7">
    <source>
        <dbReference type="RuleBase" id="RU363032"/>
    </source>
</evidence>
<evidence type="ECO:0000313" key="9">
    <source>
        <dbReference type="EMBL" id="EFO79992.1"/>
    </source>
</evidence>
<dbReference type="SUPFAM" id="SSF161098">
    <property type="entry name" value="MetI-like"/>
    <property type="match status" value="1"/>
</dbReference>
<comment type="subcellular location">
    <subcellularLocation>
        <location evidence="1 7">Cell membrane</location>
        <topology evidence="1 7">Multi-pass membrane protein</topology>
    </subcellularLocation>
</comment>
<dbReference type="InterPro" id="IPR000515">
    <property type="entry name" value="MetI-like"/>
</dbReference>
<proteinExistence type="inferred from homology"/>
<dbReference type="STRING" id="765420.OSCT_2147"/>
<gene>
    <name evidence="9" type="ORF">OSCT_2147</name>
</gene>
<protein>
    <submittedName>
        <fullName evidence="9">Binding-protein-dependent transport systems inner membrane component</fullName>
    </submittedName>
</protein>
<evidence type="ECO:0000256" key="2">
    <source>
        <dbReference type="ARBA" id="ARBA00022448"/>
    </source>
</evidence>
<keyword evidence="5 7" id="KW-1133">Transmembrane helix</keyword>
<keyword evidence="6 7" id="KW-0472">Membrane</keyword>
<dbReference type="GO" id="GO:0055085">
    <property type="term" value="P:transmembrane transport"/>
    <property type="evidence" value="ECO:0007669"/>
    <property type="project" value="InterPro"/>
</dbReference>